<feature type="compositionally biased region" description="Low complexity" evidence="2">
    <location>
        <begin position="196"/>
        <end position="212"/>
    </location>
</feature>
<dbReference type="InterPro" id="IPR050330">
    <property type="entry name" value="Bact_OuterMem_StrucFunc"/>
</dbReference>
<feature type="region of interest" description="Disordered" evidence="2">
    <location>
        <begin position="183"/>
        <end position="268"/>
    </location>
</feature>
<keyword evidence="1" id="KW-0472">Membrane</keyword>
<evidence type="ECO:0000256" key="1">
    <source>
        <dbReference type="PROSITE-ProRule" id="PRU00473"/>
    </source>
</evidence>
<feature type="compositionally biased region" description="Low complexity" evidence="2">
    <location>
        <begin position="335"/>
        <end position="348"/>
    </location>
</feature>
<gene>
    <name evidence="5" type="ORF">KB874_04255</name>
</gene>
<dbReference type="PROSITE" id="PS51123">
    <property type="entry name" value="OMPA_2"/>
    <property type="match status" value="1"/>
</dbReference>
<organism evidence="5 6">
    <name type="scientific">Thetidibacter halocola</name>
    <dbReference type="NCBI Taxonomy" id="2827239"/>
    <lineage>
        <taxon>Bacteria</taxon>
        <taxon>Pseudomonadati</taxon>
        <taxon>Pseudomonadota</taxon>
        <taxon>Alphaproteobacteria</taxon>
        <taxon>Rhodobacterales</taxon>
        <taxon>Roseobacteraceae</taxon>
        <taxon>Thetidibacter</taxon>
    </lineage>
</organism>
<feature type="compositionally biased region" description="Low complexity" evidence="2">
    <location>
        <begin position="252"/>
        <end position="268"/>
    </location>
</feature>
<dbReference type="Gene3D" id="3.30.1330.60">
    <property type="entry name" value="OmpA-like domain"/>
    <property type="match status" value="1"/>
</dbReference>
<evidence type="ECO:0000256" key="3">
    <source>
        <dbReference type="SAM" id="SignalP"/>
    </source>
</evidence>
<feature type="compositionally biased region" description="Basic and acidic residues" evidence="2">
    <location>
        <begin position="217"/>
        <end position="235"/>
    </location>
</feature>
<dbReference type="Proteomes" id="UP000681356">
    <property type="component" value="Unassembled WGS sequence"/>
</dbReference>
<evidence type="ECO:0000313" key="6">
    <source>
        <dbReference type="Proteomes" id="UP000681356"/>
    </source>
</evidence>
<keyword evidence="6" id="KW-1185">Reference proteome</keyword>
<sequence length="647" mass="68504">MAEMMTSKSRKTTTAILAVLSLMQPLPASTQIVTDAKDNENGAMSDRKERRDRVEAGSFEEICAEAIVADPRACETLIRDLQAKAEVEARAATDKAGQAAIEAEAAGKLADEAKGAEKGEAKAEAARLAREADVAAGQAKVATETAEMLAAQAQAAAQAAESAAAAAAAEQARFDAEAEAATAAAAQAADDEAQARAEAAAHAQAEVNAKAAADADEQARSEAKAKDMADAKAATEAEALAVDQQTVEDTSDAASEQPAPAASADDCPAQVIDSDGTIRCVDALTSDAIAAIAAGSDAGTEAKAEVITETVTESTHRSSSEEFDHSSPVEETAGEETGATTSGDAATAQPDTGLSDLEKAGLIFLGAVAVGAILSNGQRVETNTGDRVIVKEDDGSFRVLKDDDALLRQPGSEVRTERFNDGSTRTMVTRADGTRIVTIRDSTGRALHRVRIDPDGREYLLIDDTRSFEPVIVHKLPSPAQDAYDYREASDAESLRLALLAAERRDIDRSFSLRQVREYAEVRALAPVINLQAITFATNSAALQPSQAEQLREMGLLMRELIAKDPTELFLVEGHTDAVGSASYNLLLSDRRAESVALAFSEYFGVPTENMVVQGYGESFLQVPTLEAERVNRRVAVRRITRLLYRY</sequence>
<feature type="chain" id="PRO_5035209785" evidence="3">
    <location>
        <begin position="31"/>
        <end position="647"/>
    </location>
</feature>
<dbReference type="InterPro" id="IPR006665">
    <property type="entry name" value="OmpA-like"/>
</dbReference>
<feature type="compositionally biased region" description="Basic and acidic residues" evidence="2">
    <location>
        <begin position="35"/>
        <end position="55"/>
    </location>
</feature>
<keyword evidence="3" id="KW-0732">Signal</keyword>
<feature type="domain" description="OmpA-like" evidence="4">
    <location>
        <begin position="523"/>
        <end position="643"/>
    </location>
</feature>
<proteinExistence type="predicted"/>
<evidence type="ECO:0000259" key="4">
    <source>
        <dbReference type="PROSITE" id="PS51123"/>
    </source>
</evidence>
<feature type="region of interest" description="Disordered" evidence="2">
    <location>
        <begin position="31"/>
        <end position="55"/>
    </location>
</feature>
<dbReference type="GO" id="GO:0016020">
    <property type="term" value="C:membrane"/>
    <property type="evidence" value="ECO:0007669"/>
    <property type="project" value="UniProtKB-UniRule"/>
</dbReference>
<dbReference type="EMBL" id="JAGTUU010000001">
    <property type="protein sequence ID" value="MBS0123336.1"/>
    <property type="molecule type" value="Genomic_DNA"/>
</dbReference>
<evidence type="ECO:0000256" key="2">
    <source>
        <dbReference type="SAM" id="MobiDB-lite"/>
    </source>
</evidence>
<feature type="compositionally biased region" description="Basic and acidic residues" evidence="2">
    <location>
        <begin position="314"/>
        <end position="328"/>
    </location>
</feature>
<dbReference type="AlphaFoldDB" id="A0A8J7WCU9"/>
<comment type="caution">
    <text evidence="5">The sequence shown here is derived from an EMBL/GenBank/DDBJ whole genome shotgun (WGS) entry which is preliminary data.</text>
</comment>
<name>A0A8J7WCU9_9RHOB</name>
<protein>
    <submittedName>
        <fullName evidence="5">OmpA family protein</fullName>
    </submittedName>
</protein>
<dbReference type="InterPro" id="IPR036737">
    <property type="entry name" value="OmpA-like_sf"/>
</dbReference>
<reference evidence="5" key="1">
    <citation type="submission" date="2021-04" db="EMBL/GenBank/DDBJ databases">
        <authorList>
            <person name="Yoon J."/>
        </authorList>
    </citation>
    <scope>NUCLEOTIDE SEQUENCE</scope>
    <source>
        <strain evidence="5">KMU-90</strain>
    </source>
</reference>
<evidence type="ECO:0000313" key="5">
    <source>
        <dbReference type="EMBL" id="MBS0123336.1"/>
    </source>
</evidence>
<dbReference type="PANTHER" id="PTHR30329:SF21">
    <property type="entry name" value="LIPOPROTEIN YIAD-RELATED"/>
    <property type="match status" value="1"/>
</dbReference>
<dbReference type="CDD" id="cd07185">
    <property type="entry name" value="OmpA_C-like"/>
    <property type="match status" value="1"/>
</dbReference>
<dbReference type="Pfam" id="PF00691">
    <property type="entry name" value="OmpA"/>
    <property type="match status" value="1"/>
</dbReference>
<feature type="signal peptide" evidence="3">
    <location>
        <begin position="1"/>
        <end position="30"/>
    </location>
</feature>
<dbReference type="PANTHER" id="PTHR30329">
    <property type="entry name" value="STATOR ELEMENT OF FLAGELLAR MOTOR COMPLEX"/>
    <property type="match status" value="1"/>
</dbReference>
<accession>A0A8J7WCU9</accession>
<dbReference type="RefSeq" id="WP_212535277.1">
    <property type="nucleotide sequence ID" value="NZ_JAGTUU010000001.1"/>
</dbReference>
<feature type="region of interest" description="Disordered" evidence="2">
    <location>
        <begin position="311"/>
        <end position="352"/>
    </location>
</feature>
<dbReference type="SUPFAM" id="SSF103088">
    <property type="entry name" value="OmpA-like"/>
    <property type="match status" value="1"/>
</dbReference>